<feature type="transmembrane region" description="Helical" evidence="5">
    <location>
        <begin position="312"/>
        <end position="329"/>
    </location>
</feature>
<feature type="transmembrane region" description="Helical" evidence="5">
    <location>
        <begin position="21"/>
        <end position="43"/>
    </location>
</feature>
<sequence length="917" mass="102640">MSKPVYGKNAAQSRNVEKTASPIWALVVAFILFLCWAPFQVGLFNGQQLDFEKPIYVSALVSGLLLLVCLGLYYKKFKLDEQRDLVASASILLPLTYALSLFVSVSHYMAMNMLFIQSMYIAVFIIAFYLMKQKQVNVVIQNAILAIAYFIVGFGLLNWLGSSKLAGALVGWFSNTVRNDIYLDAVMTDSNGLRLTSIFQYANTYAAFLMAFLFVAIFALIRSKKWYGTLTHGFMLVPIIVSILLTLSRGGLVLLPVVFILLLLFLKPAQQILWILLLGVAGIVSLLITTPVTNLGIELNANFTSSSALKGWAYLLGASLVVAGLSWVIQRFVAPWLYAKLESWSSRKMTGLWIPLGSVALVAIVAFLLIGTSAKSILPDNMETRLENINFQQHSVLERITFYKDAMKVVKDYPILGAGGGGWSSLYEHYQNNPYTSRQVHNFFLQYLIEVGILGFIVFMGFILYIFYKYIRGYVKRDKNDFENGFFYLIIALSILVHSLLDFNMSYAFMGILVFLGLAGMAVVMDSKQLRKSWNKTGLRLGYFAVLTLGTVFLLFLSISYIGSSNAALKGKNLIRVSTSYEEIKAPLVEALKTRPNHPESAISLSALDMTVFNQTQDEQFLEEAHNVLTRALKDEPYNKYLLAQMVSYYDLKGQSDLAYNVYLDNADKFNWDISWYDTLISRSFALGQQSLNQKDETKKQEYFNEAQEAYNHVLAGIEHLKTLPPEQLQGRPFSVTPTIALNVGKMQLLSGQEDAAKTTLKLNSDPNYTDIMNNETPWDINWYSSLISRSFDLGQAAYAQQDNADRIENMKAGFVVGILAYNQVLADNDPSKTFTPDVTLKIAKMQYMSGQIQKAISILKPALSQDLADATNREISRWYLAALTKTGGEDQAIYDSLIAADPAEAAQVEAITNSQF</sequence>
<keyword evidence="2 5" id="KW-0812">Transmembrane</keyword>
<evidence type="ECO:0000256" key="5">
    <source>
        <dbReference type="SAM" id="Phobius"/>
    </source>
</evidence>
<dbReference type="EMBL" id="LCZJ02000037">
    <property type="protein sequence ID" value="KTD83779.1"/>
    <property type="molecule type" value="Genomic_DNA"/>
</dbReference>
<feature type="transmembrane region" description="Helical" evidence="5">
    <location>
        <begin position="273"/>
        <end position="292"/>
    </location>
</feature>
<evidence type="ECO:0000259" key="6">
    <source>
        <dbReference type="Pfam" id="PF04932"/>
    </source>
</evidence>
<proteinExistence type="predicted"/>
<evidence type="ECO:0000313" key="8">
    <source>
        <dbReference type="Proteomes" id="UP000054709"/>
    </source>
</evidence>
<dbReference type="InterPro" id="IPR011990">
    <property type="entry name" value="TPR-like_helical_dom_sf"/>
</dbReference>
<feature type="transmembrane region" description="Helical" evidence="5">
    <location>
        <begin position="85"/>
        <end position="103"/>
    </location>
</feature>
<feature type="transmembrane region" description="Helical" evidence="5">
    <location>
        <begin position="55"/>
        <end position="73"/>
    </location>
</feature>
<feature type="transmembrane region" description="Helical" evidence="5">
    <location>
        <begin position="444"/>
        <end position="465"/>
    </location>
</feature>
<dbReference type="Gene3D" id="1.25.40.10">
    <property type="entry name" value="Tetratricopeptide repeat domain"/>
    <property type="match status" value="1"/>
</dbReference>
<dbReference type="OrthoDB" id="1808577at2"/>
<dbReference type="PANTHER" id="PTHR37422:SF13">
    <property type="entry name" value="LIPOPOLYSACCHARIDE BIOSYNTHESIS PROTEIN PA4999-RELATED"/>
    <property type="match status" value="1"/>
</dbReference>
<feature type="transmembrane region" description="Helical" evidence="5">
    <location>
        <begin position="143"/>
        <end position="161"/>
    </location>
</feature>
<keyword evidence="4 5" id="KW-0472">Membrane</keyword>
<dbReference type="RefSeq" id="WP_060625874.1">
    <property type="nucleotide sequence ID" value="NZ_LCZJ02000037.1"/>
</dbReference>
<dbReference type="AlphaFoldDB" id="A0A0W1ARB4"/>
<feature type="transmembrane region" description="Helical" evidence="5">
    <location>
        <begin position="250"/>
        <end position="266"/>
    </location>
</feature>
<feature type="transmembrane region" description="Helical" evidence="5">
    <location>
        <begin position="350"/>
        <end position="370"/>
    </location>
</feature>
<feature type="transmembrane region" description="Helical" evidence="5">
    <location>
        <begin position="485"/>
        <end position="501"/>
    </location>
</feature>
<evidence type="ECO:0000313" key="7">
    <source>
        <dbReference type="EMBL" id="KTD83779.1"/>
    </source>
</evidence>
<comment type="subcellular location">
    <subcellularLocation>
        <location evidence="1">Membrane</location>
        <topology evidence="1">Multi-pass membrane protein</topology>
    </subcellularLocation>
</comment>
<protein>
    <submittedName>
        <fullName evidence="7">Polymerase</fullName>
    </submittedName>
</protein>
<dbReference type="Pfam" id="PF04932">
    <property type="entry name" value="Wzy_C"/>
    <property type="match status" value="1"/>
</dbReference>
<feature type="transmembrane region" description="Helical" evidence="5">
    <location>
        <begin position="507"/>
        <end position="525"/>
    </location>
</feature>
<feature type="transmembrane region" description="Helical" evidence="5">
    <location>
        <begin position="198"/>
        <end position="221"/>
    </location>
</feature>
<comment type="caution">
    <text evidence="7">The sequence shown here is derived from an EMBL/GenBank/DDBJ whole genome shotgun (WGS) entry which is preliminary data.</text>
</comment>
<feature type="transmembrane region" description="Helical" evidence="5">
    <location>
        <begin position="226"/>
        <end position="244"/>
    </location>
</feature>
<dbReference type="InterPro" id="IPR051533">
    <property type="entry name" value="WaaL-like"/>
</dbReference>
<keyword evidence="3 5" id="KW-1133">Transmembrane helix</keyword>
<evidence type="ECO:0000256" key="2">
    <source>
        <dbReference type="ARBA" id="ARBA00022692"/>
    </source>
</evidence>
<organism evidence="7 8">
    <name type="scientific">Paenibacillus etheri</name>
    <dbReference type="NCBI Taxonomy" id="1306852"/>
    <lineage>
        <taxon>Bacteria</taxon>
        <taxon>Bacillati</taxon>
        <taxon>Bacillota</taxon>
        <taxon>Bacilli</taxon>
        <taxon>Bacillales</taxon>
        <taxon>Paenibacillaceae</taxon>
        <taxon>Paenibacillus</taxon>
    </lineage>
</organism>
<evidence type="ECO:0000256" key="1">
    <source>
        <dbReference type="ARBA" id="ARBA00004141"/>
    </source>
</evidence>
<dbReference type="InterPro" id="IPR007016">
    <property type="entry name" value="O-antigen_ligase-rel_domated"/>
</dbReference>
<evidence type="ECO:0000256" key="3">
    <source>
        <dbReference type="ARBA" id="ARBA00022989"/>
    </source>
</evidence>
<dbReference type="GO" id="GO:0016020">
    <property type="term" value="C:membrane"/>
    <property type="evidence" value="ECO:0007669"/>
    <property type="project" value="UniProtKB-SubCell"/>
</dbReference>
<feature type="transmembrane region" description="Helical" evidence="5">
    <location>
        <begin position="109"/>
        <end position="131"/>
    </location>
</feature>
<gene>
    <name evidence="7" type="ORF">UQ64_26760</name>
</gene>
<keyword evidence="8" id="KW-1185">Reference proteome</keyword>
<feature type="domain" description="O-antigen ligase-related" evidence="6">
    <location>
        <begin position="311"/>
        <end position="460"/>
    </location>
</feature>
<dbReference type="Proteomes" id="UP000054709">
    <property type="component" value="Unassembled WGS sequence"/>
</dbReference>
<feature type="transmembrane region" description="Helical" evidence="5">
    <location>
        <begin position="541"/>
        <end position="563"/>
    </location>
</feature>
<accession>A0A0W1ARB4</accession>
<dbReference type="PANTHER" id="PTHR37422">
    <property type="entry name" value="TEICHURONIC ACID BIOSYNTHESIS PROTEIN TUAE"/>
    <property type="match status" value="1"/>
</dbReference>
<evidence type="ECO:0000256" key="4">
    <source>
        <dbReference type="ARBA" id="ARBA00023136"/>
    </source>
</evidence>
<reference evidence="7 8" key="1">
    <citation type="journal article" date="2015" name="Int. Biodeterior. Biodegradation">
        <title>Physiological and genetic screening methods for the isolation of methyl tert-butyl ether-degrading bacteria for bioremediation purposes.</title>
        <authorList>
            <person name="Guisado I.M."/>
            <person name="Purswani J."/>
            <person name="Gonzalez Lopez J."/>
            <person name="Pozo C."/>
        </authorList>
    </citation>
    <scope>NUCLEOTIDE SEQUENCE [LARGE SCALE GENOMIC DNA]</scope>
    <source>
        <strain evidence="7 8">SH7</strain>
    </source>
</reference>
<name>A0A0W1ARB4_9BACL</name>